<accession>A0AAV7QW53</accession>
<sequence>MHRFHLSQLAYVVSSLRRRAMRRFDQYSRVRASLALFLHAQRCLRQKFSRTMVRKPHSAGYDLISFRQRCCVSFPQLRVSIFQACCRGASIISHEASGTSIFQLRIGVASIFSPHGGR</sequence>
<dbReference type="Proteomes" id="UP001066276">
    <property type="component" value="Chromosome 6"/>
</dbReference>
<dbReference type="AlphaFoldDB" id="A0AAV7QW53"/>
<proteinExistence type="predicted"/>
<reference evidence="1" key="1">
    <citation type="journal article" date="2022" name="bioRxiv">
        <title>Sequencing and chromosome-scale assembly of the giantPleurodeles waltlgenome.</title>
        <authorList>
            <person name="Brown T."/>
            <person name="Elewa A."/>
            <person name="Iarovenko S."/>
            <person name="Subramanian E."/>
            <person name="Araus A.J."/>
            <person name="Petzold A."/>
            <person name="Susuki M."/>
            <person name="Suzuki K.-i.T."/>
            <person name="Hayashi T."/>
            <person name="Toyoda A."/>
            <person name="Oliveira C."/>
            <person name="Osipova E."/>
            <person name="Leigh N.D."/>
            <person name="Simon A."/>
            <person name="Yun M.H."/>
        </authorList>
    </citation>
    <scope>NUCLEOTIDE SEQUENCE</scope>
    <source>
        <strain evidence="1">20211129_DDA</strain>
        <tissue evidence="1">Liver</tissue>
    </source>
</reference>
<dbReference type="EMBL" id="JANPWB010000010">
    <property type="protein sequence ID" value="KAJ1144293.1"/>
    <property type="molecule type" value="Genomic_DNA"/>
</dbReference>
<comment type="caution">
    <text evidence="1">The sequence shown here is derived from an EMBL/GenBank/DDBJ whole genome shotgun (WGS) entry which is preliminary data.</text>
</comment>
<keyword evidence="2" id="KW-1185">Reference proteome</keyword>
<organism evidence="1 2">
    <name type="scientific">Pleurodeles waltl</name>
    <name type="common">Iberian ribbed newt</name>
    <dbReference type="NCBI Taxonomy" id="8319"/>
    <lineage>
        <taxon>Eukaryota</taxon>
        <taxon>Metazoa</taxon>
        <taxon>Chordata</taxon>
        <taxon>Craniata</taxon>
        <taxon>Vertebrata</taxon>
        <taxon>Euteleostomi</taxon>
        <taxon>Amphibia</taxon>
        <taxon>Batrachia</taxon>
        <taxon>Caudata</taxon>
        <taxon>Salamandroidea</taxon>
        <taxon>Salamandridae</taxon>
        <taxon>Pleurodelinae</taxon>
        <taxon>Pleurodeles</taxon>
    </lineage>
</organism>
<evidence type="ECO:0000313" key="2">
    <source>
        <dbReference type="Proteomes" id="UP001066276"/>
    </source>
</evidence>
<protein>
    <submittedName>
        <fullName evidence="1">Uncharacterized protein</fullName>
    </submittedName>
</protein>
<gene>
    <name evidence="1" type="ORF">NDU88_010593</name>
</gene>
<name>A0AAV7QW53_PLEWA</name>
<evidence type="ECO:0000313" key="1">
    <source>
        <dbReference type="EMBL" id="KAJ1144293.1"/>
    </source>
</evidence>